<dbReference type="Proteomes" id="UP001596409">
    <property type="component" value="Unassembled WGS sequence"/>
</dbReference>
<dbReference type="RefSeq" id="WP_189880870.1">
    <property type="nucleotide sequence ID" value="NZ_BMWA01000057.1"/>
</dbReference>
<evidence type="ECO:0000313" key="1">
    <source>
        <dbReference type="EMBL" id="MFC7018060.1"/>
    </source>
</evidence>
<dbReference type="EMBL" id="JBHSYM010000123">
    <property type="protein sequence ID" value="MFC7018060.1"/>
    <property type="molecule type" value="Genomic_DNA"/>
</dbReference>
<gene>
    <name evidence="1" type="ORF">ACFQMH_41560</name>
</gene>
<keyword evidence="2" id="KW-1185">Reference proteome</keyword>
<proteinExistence type="predicted"/>
<reference evidence="2" key="1">
    <citation type="journal article" date="2019" name="Int. J. Syst. Evol. Microbiol.">
        <title>The Global Catalogue of Microorganisms (GCM) 10K type strain sequencing project: providing services to taxonomists for standard genome sequencing and annotation.</title>
        <authorList>
            <consortium name="The Broad Institute Genomics Platform"/>
            <consortium name="The Broad Institute Genome Sequencing Center for Infectious Disease"/>
            <person name="Wu L."/>
            <person name="Ma J."/>
        </authorList>
    </citation>
    <scope>NUCLEOTIDE SEQUENCE [LARGE SCALE GENOMIC DNA]</scope>
    <source>
        <strain evidence="2">JCM 4855</strain>
    </source>
</reference>
<protein>
    <submittedName>
        <fullName evidence="1">Replication-relaxation family protein</fullName>
    </submittedName>
</protein>
<organism evidence="1 2">
    <name type="scientific">Streptomyces viridiviolaceus</name>
    <dbReference type="NCBI Taxonomy" id="68282"/>
    <lineage>
        <taxon>Bacteria</taxon>
        <taxon>Bacillati</taxon>
        <taxon>Actinomycetota</taxon>
        <taxon>Actinomycetes</taxon>
        <taxon>Kitasatosporales</taxon>
        <taxon>Streptomycetaceae</taxon>
        <taxon>Streptomyces</taxon>
    </lineage>
</organism>
<name>A0ABW2EIJ2_9ACTN</name>
<dbReference type="InterPro" id="IPR025855">
    <property type="entry name" value="Replic_Relax"/>
</dbReference>
<sequence length="297" mass="33158">MLKVDAGGGDQLAVAVLAQYRMATTEQLHLLIAPEVRIEQTRRRLVKLRSEGLIDRITLPQAGRTRAWFVTQYGAQIAAEWPELRHWQPSRTVADRTAARLKVGHALTVTETGLAFVQDARRRGDICQPLDWIPEVHHPLGSSEAVIPDALLYYRSTDEGVMLRAFVEVDRATMGPERLAAKLGAYARLHQYVPTPPPGTRHRPAGQEPAREDWRRRYPLFPRLLFVLDGTGPAGVETRIQALGAAARDLALAGFLHKVPVLAAPMTDLLQHGPAAPVWRPVQDPDQRVSWMHSRHP</sequence>
<dbReference type="Pfam" id="PF13814">
    <property type="entry name" value="Replic_Relax"/>
    <property type="match status" value="1"/>
</dbReference>
<comment type="caution">
    <text evidence="1">The sequence shown here is derived from an EMBL/GenBank/DDBJ whole genome shotgun (WGS) entry which is preliminary data.</text>
</comment>
<accession>A0ABW2EIJ2</accession>
<evidence type="ECO:0000313" key="2">
    <source>
        <dbReference type="Proteomes" id="UP001596409"/>
    </source>
</evidence>